<comment type="function">
    <text evidence="2">Hydrolyzes RNA 2',3'-cyclic phosphodiester to an RNA 2'-phosphomonoester.</text>
</comment>
<protein>
    <recommendedName>
        <fullName evidence="2">RNA 2',3'-cyclic phosphodiesterase</fullName>
        <shortName evidence="2">RNA 2',3'-CPDase</shortName>
        <ecNumber evidence="2">3.1.4.58</ecNumber>
    </recommendedName>
</protein>
<organism evidence="3 4">
    <name type="scientific">Pseudoalteromonas piratica</name>
    <dbReference type="NCBI Taxonomy" id="1348114"/>
    <lineage>
        <taxon>Bacteria</taxon>
        <taxon>Pseudomonadati</taxon>
        <taxon>Pseudomonadota</taxon>
        <taxon>Gammaproteobacteria</taxon>
        <taxon>Alteromonadales</taxon>
        <taxon>Pseudoalteromonadaceae</taxon>
        <taxon>Pseudoalteromonas</taxon>
    </lineage>
</organism>
<dbReference type="AlphaFoldDB" id="A0A0A7EI28"/>
<keyword evidence="1 2" id="KW-0378">Hydrolase</keyword>
<dbReference type="EC" id="3.1.4.58" evidence="2"/>
<dbReference type="STRING" id="1348114.OM33_14535"/>
<dbReference type="InterPro" id="IPR004175">
    <property type="entry name" value="RNA_CPDase"/>
</dbReference>
<dbReference type="OrthoDB" id="7061261at2"/>
<dbReference type="NCBIfam" id="TIGR02258">
    <property type="entry name" value="2_5_ligase"/>
    <property type="match status" value="1"/>
</dbReference>
<feature type="short sequence motif" description="HXTX 1" evidence="2">
    <location>
        <begin position="46"/>
        <end position="49"/>
    </location>
</feature>
<gene>
    <name evidence="3" type="ORF">OM33_14535</name>
</gene>
<feature type="short sequence motif" description="HXTX 2" evidence="2">
    <location>
        <begin position="128"/>
        <end position="131"/>
    </location>
</feature>
<sequence>MLDKNQENKRLFFGLDFEKEDKYRIFNWLESSVDNKRKSVLEHNLHLTLAFLPNVTLDNEQKLIEFAKHLTLSPFQLQFEHTGYWQDTGIFYLKPNKVTTQLTELATSLRAEGERLGIYKNPHAFHPHITLKRNCKQQPRINKNITPFNVEFKQFKLFHSTRVNNQLRYLPIMEFPLY</sequence>
<dbReference type="eggNOG" id="COG1514">
    <property type="taxonomic scope" value="Bacteria"/>
</dbReference>
<evidence type="ECO:0000313" key="3">
    <source>
        <dbReference type="EMBL" id="AIY66188.1"/>
    </source>
</evidence>
<dbReference type="HAMAP" id="MF_01940">
    <property type="entry name" value="RNA_CPDase"/>
    <property type="match status" value="1"/>
</dbReference>
<dbReference type="PANTHER" id="PTHR35561">
    <property type="entry name" value="RNA 2',3'-CYCLIC PHOSPHODIESTERASE"/>
    <property type="match status" value="1"/>
</dbReference>
<comment type="similarity">
    <text evidence="2">Belongs to the 2H phosphoesterase superfamily. ThpR family.</text>
</comment>
<keyword evidence="4" id="KW-1185">Reference proteome</keyword>
<dbReference type="GO" id="GO:0004113">
    <property type="term" value="F:2',3'-cyclic-nucleotide 3'-phosphodiesterase activity"/>
    <property type="evidence" value="ECO:0007669"/>
    <property type="project" value="InterPro"/>
</dbReference>
<evidence type="ECO:0000256" key="2">
    <source>
        <dbReference type="HAMAP-Rule" id="MF_01940"/>
    </source>
</evidence>
<feature type="active site" description="Proton donor" evidence="2">
    <location>
        <position position="46"/>
    </location>
</feature>
<comment type="catalytic activity">
    <reaction evidence="2">
        <text>a 3'-end 2',3'-cyclophospho-ribonucleotide-RNA + H2O = a 3'-end 2'-phospho-ribonucleotide-RNA + H(+)</text>
        <dbReference type="Rhea" id="RHEA:11828"/>
        <dbReference type="Rhea" id="RHEA-COMP:10464"/>
        <dbReference type="Rhea" id="RHEA-COMP:17353"/>
        <dbReference type="ChEBI" id="CHEBI:15377"/>
        <dbReference type="ChEBI" id="CHEBI:15378"/>
        <dbReference type="ChEBI" id="CHEBI:83064"/>
        <dbReference type="ChEBI" id="CHEBI:173113"/>
        <dbReference type="EC" id="3.1.4.58"/>
    </reaction>
</comment>
<dbReference type="Pfam" id="PF13563">
    <property type="entry name" value="2_5_RNA_ligase2"/>
    <property type="match status" value="1"/>
</dbReference>
<dbReference type="HOGENOM" id="CLU_081251_2_1_6"/>
<evidence type="ECO:0000313" key="4">
    <source>
        <dbReference type="Proteomes" id="UP000030341"/>
    </source>
</evidence>
<dbReference type="KEGG" id="pseo:OM33_14535"/>
<feature type="active site" description="Proton acceptor" evidence="2">
    <location>
        <position position="128"/>
    </location>
</feature>
<dbReference type="Gene3D" id="3.90.1140.10">
    <property type="entry name" value="Cyclic phosphodiesterase"/>
    <property type="match status" value="1"/>
</dbReference>
<dbReference type="Proteomes" id="UP000030341">
    <property type="component" value="Chromosome 1"/>
</dbReference>
<dbReference type="PANTHER" id="PTHR35561:SF1">
    <property type="entry name" value="RNA 2',3'-CYCLIC PHOSPHODIESTERASE"/>
    <property type="match status" value="1"/>
</dbReference>
<dbReference type="GO" id="GO:0008664">
    <property type="term" value="F:RNA 2',3'-cyclic 3'-phosphodiesterase activity"/>
    <property type="evidence" value="ECO:0007669"/>
    <property type="project" value="UniProtKB-EC"/>
</dbReference>
<accession>A0A0A7EI28</accession>
<reference evidence="3 4" key="1">
    <citation type="submission" date="2014-11" db="EMBL/GenBank/DDBJ databases">
        <title>Complete Genome Sequence of Pseudoalteromonas sp. Strain OCN003 Isolated from Kaneohe Bay, Oahu, Hawaii.</title>
        <authorList>
            <person name="Beurmann S."/>
            <person name="Videau P."/>
            <person name="Ushijima B."/>
            <person name="Smith A.M."/>
            <person name="Aeby G.S."/>
            <person name="Callahan S.M."/>
            <person name="Belcaid M."/>
        </authorList>
    </citation>
    <scope>NUCLEOTIDE SEQUENCE [LARGE SCALE GENOMIC DNA]</scope>
    <source>
        <strain evidence="3 4">OCN003</strain>
    </source>
</reference>
<dbReference type="EMBL" id="CP009888">
    <property type="protein sequence ID" value="AIY66188.1"/>
    <property type="molecule type" value="Genomic_DNA"/>
</dbReference>
<name>A0A0A7EI28_9GAMM</name>
<dbReference type="SUPFAM" id="SSF55144">
    <property type="entry name" value="LigT-like"/>
    <property type="match status" value="1"/>
</dbReference>
<proteinExistence type="inferred from homology"/>
<dbReference type="RefSeq" id="WP_038642765.1">
    <property type="nucleotide sequence ID" value="NZ_CP009888.1"/>
</dbReference>
<evidence type="ECO:0000256" key="1">
    <source>
        <dbReference type="ARBA" id="ARBA00022801"/>
    </source>
</evidence>
<dbReference type="InterPro" id="IPR009097">
    <property type="entry name" value="Cyclic_Pdiesterase"/>
</dbReference>